<organism evidence="1 2">
    <name type="scientific">Methanopyrus kandleri</name>
    <dbReference type="NCBI Taxonomy" id="2320"/>
    <lineage>
        <taxon>Archaea</taxon>
        <taxon>Methanobacteriati</taxon>
        <taxon>Methanobacteriota</taxon>
        <taxon>Methanomada group</taxon>
        <taxon>Methanopyri</taxon>
        <taxon>Methanopyrales</taxon>
        <taxon>Methanopyraceae</taxon>
        <taxon>Methanopyrus</taxon>
    </lineage>
</organism>
<reference evidence="1" key="1">
    <citation type="journal article" date="2020" name="bioRxiv">
        <title>A rank-normalized archaeal taxonomy based on genome phylogeny resolves widespread incomplete and uneven classifications.</title>
        <authorList>
            <person name="Rinke C."/>
            <person name="Chuvochina M."/>
            <person name="Mussig A.J."/>
            <person name="Chaumeil P.-A."/>
            <person name="Waite D.W."/>
            <person name="Whitman W.B."/>
            <person name="Parks D.H."/>
            <person name="Hugenholtz P."/>
        </authorList>
    </citation>
    <scope>NUCLEOTIDE SEQUENCE</scope>
    <source>
        <strain evidence="1">UBA8853</strain>
    </source>
</reference>
<evidence type="ECO:0000313" key="2">
    <source>
        <dbReference type="Proteomes" id="UP000619545"/>
    </source>
</evidence>
<gene>
    <name evidence="1" type="ORF">HA336_01165</name>
</gene>
<accession>A0A832T5M6</accession>
<name>A0A832T5M6_9EURY</name>
<dbReference type="GeneID" id="41583407"/>
<dbReference type="EMBL" id="DUJS01000002">
    <property type="protein sequence ID" value="HII69827.1"/>
    <property type="molecule type" value="Genomic_DNA"/>
</dbReference>
<dbReference type="AlphaFoldDB" id="A0A832T5M6"/>
<evidence type="ECO:0000313" key="1">
    <source>
        <dbReference type="EMBL" id="HII69827.1"/>
    </source>
</evidence>
<comment type="caution">
    <text evidence="1">The sequence shown here is derived from an EMBL/GenBank/DDBJ whole genome shotgun (WGS) entry which is preliminary data.</text>
</comment>
<dbReference type="Proteomes" id="UP000619545">
    <property type="component" value="Unassembled WGS sequence"/>
</dbReference>
<protein>
    <submittedName>
        <fullName evidence="1">Uncharacterized protein</fullName>
    </submittedName>
</protein>
<proteinExistence type="predicted"/>
<sequence>MGGALLFRILLRRDSRVWRDRIEGEPPPEARRVAATFLDRFLQRRLTLDLRPHAMLVYRHRLLLAAVLLVDVEPETVMKAVELGLELTGPEGIPTVVARNPPDRYPFGRLWSLATRYRATPLPDGSLFGDGWAVHGAATAAETEGPEETERIIRKARRRRVHLQWNAFDRRWEIL</sequence>
<dbReference type="RefSeq" id="WP_148679645.1">
    <property type="nucleotide sequence ID" value="NZ_DUJS01000002.1"/>
</dbReference>